<feature type="compositionally biased region" description="Acidic residues" evidence="2">
    <location>
        <begin position="306"/>
        <end position="326"/>
    </location>
</feature>
<feature type="region of interest" description="Disordered" evidence="2">
    <location>
        <begin position="1967"/>
        <end position="1996"/>
    </location>
</feature>
<dbReference type="Gene3D" id="3.30.1490.20">
    <property type="entry name" value="ATP-grasp fold, A domain"/>
    <property type="match status" value="1"/>
</dbReference>
<feature type="coiled-coil region" evidence="1">
    <location>
        <begin position="1397"/>
        <end position="1424"/>
    </location>
</feature>
<evidence type="ECO:0000256" key="2">
    <source>
        <dbReference type="SAM" id="MobiDB-lite"/>
    </source>
</evidence>
<feature type="region of interest" description="Disordered" evidence="2">
    <location>
        <begin position="2698"/>
        <end position="2750"/>
    </location>
</feature>
<dbReference type="InterPro" id="IPR003034">
    <property type="entry name" value="SAP_dom"/>
</dbReference>
<feature type="compositionally biased region" description="Low complexity" evidence="2">
    <location>
        <begin position="2506"/>
        <end position="2533"/>
    </location>
</feature>
<dbReference type="SMART" id="SM00513">
    <property type="entry name" value="SAP"/>
    <property type="match status" value="5"/>
</dbReference>
<dbReference type="Gene3D" id="1.10.720.30">
    <property type="entry name" value="SAP domain"/>
    <property type="match status" value="2"/>
</dbReference>
<dbReference type="Proteomes" id="UP000747110">
    <property type="component" value="Unassembled WGS sequence"/>
</dbReference>
<name>A0A8J4CQK8_9CHLO</name>
<feature type="compositionally biased region" description="Low complexity" evidence="2">
    <location>
        <begin position="198"/>
        <end position="210"/>
    </location>
</feature>
<feature type="compositionally biased region" description="Low complexity" evidence="2">
    <location>
        <begin position="1703"/>
        <end position="1714"/>
    </location>
</feature>
<keyword evidence="1" id="KW-0175">Coiled coil</keyword>
<feature type="region of interest" description="Disordered" evidence="2">
    <location>
        <begin position="1703"/>
        <end position="1796"/>
    </location>
</feature>
<feature type="domain" description="SAP" evidence="3">
    <location>
        <begin position="549"/>
        <end position="583"/>
    </location>
</feature>
<feature type="domain" description="SAP" evidence="3">
    <location>
        <begin position="161"/>
        <end position="195"/>
    </location>
</feature>
<evidence type="ECO:0000313" key="5">
    <source>
        <dbReference type="Proteomes" id="UP000747110"/>
    </source>
</evidence>
<feature type="domain" description="SAP" evidence="3">
    <location>
        <begin position="86"/>
        <end position="120"/>
    </location>
</feature>
<dbReference type="Pfam" id="PF02037">
    <property type="entry name" value="SAP"/>
    <property type="match status" value="2"/>
</dbReference>
<dbReference type="GO" id="GO:0005524">
    <property type="term" value="F:ATP binding"/>
    <property type="evidence" value="ECO:0007669"/>
    <property type="project" value="InterPro"/>
</dbReference>
<feature type="region of interest" description="Disordered" evidence="2">
    <location>
        <begin position="1628"/>
        <end position="1649"/>
    </location>
</feature>
<dbReference type="PANTHER" id="PTHR23132">
    <property type="entry name" value="D-ALANINE--D-ALANINE LIGASE"/>
    <property type="match status" value="1"/>
</dbReference>
<dbReference type="SUPFAM" id="SSF68906">
    <property type="entry name" value="SAP domain"/>
    <property type="match status" value="1"/>
</dbReference>
<reference evidence="4" key="1">
    <citation type="journal article" date="2021" name="Proc. Natl. Acad. Sci. U.S.A.">
        <title>Three genomes in the algal genus Volvox reveal the fate of a haploid sex-determining region after a transition to homothallism.</title>
        <authorList>
            <person name="Yamamoto K."/>
            <person name="Hamaji T."/>
            <person name="Kawai-Toyooka H."/>
            <person name="Matsuzaki R."/>
            <person name="Takahashi F."/>
            <person name="Nishimura Y."/>
            <person name="Kawachi M."/>
            <person name="Noguchi H."/>
            <person name="Minakuchi Y."/>
            <person name="Umen J.G."/>
            <person name="Toyoda A."/>
            <person name="Nozaki H."/>
        </authorList>
    </citation>
    <scope>NUCLEOTIDE SEQUENCE</scope>
    <source>
        <strain evidence="4">NIES-3786</strain>
    </source>
</reference>
<feature type="compositionally biased region" description="Acidic residues" evidence="2">
    <location>
        <begin position="1717"/>
        <end position="1755"/>
    </location>
</feature>
<feature type="region of interest" description="Disordered" evidence="2">
    <location>
        <begin position="2499"/>
        <end position="2551"/>
    </location>
</feature>
<proteinExistence type="predicted"/>
<dbReference type="Gene3D" id="3.40.50.20">
    <property type="match status" value="1"/>
</dbReference>
<feature type="compositionally biased region" description="Basic and acidic residues" evidence="2">
    <location>
        <begin position="295"/>
        <end position="305"/>
    </location>
</feature>
<feature type="region of interest" description="Disordered" evidence="2">
    <location>
        <begin position="430"/>
        <end position="452"/>
    </location>
</feature>
<feature type="region of interest" description="Disordered" evidence="2">
    <location>
        <begin position="198"/>
        <end position="240"/>
    </location>
</feature>
<comment type="caution">
    <text evidence="4">The sequence shown here is derived from an EMBL/GenBank/DDBJ whole genome shotgun (WGS) entry which is preliminary data.</text>
</comment>
<dbReference type="InterPro" id="IPR013815">
    <property type="entry name" value="ATP_grasp_subdomain_1"/>
</dbReference>
<feature type="compositionally biased region" description="Acidic residues" evidence="2">
    <location>
        <begin position="211"/>
        <end position="221"/>
    </location>
</feature>
<dbReference type="PANTHER" id="PTHR23132:SF0">
    <property type="entry name" value="D-ALANINE-D-ALANINE LIGASE FAMILY"/>
    <property type="match status" value="1"/>
</dbReference>
<feature type="compositionally biased region" description="Acidic residues" evidence="2">
    <location>
        <begin position="973"/>
        <end position="982"/>
    </location>
</feature>
<evidence type="ECO:0000256" key="1">
    <source>
        <dbReference type="SAM" id="Coils"/>
    </source>
</evidence>
<feature type="region of interest" description="Disordered" evidence="2">
    <location>
        <begin position="961"/>
        <end position="985"/>
    </location>
</feature>
<feature type="compositionally biased region" description="Acidic residues" evidence="2">
    <location>
        <begin position="2534"/>
        <end position="2551"/>
    </location>
</feature>
<protein>
    <recommendedName>
        <fullName evidence="3">SAP domain-containing protein</fullName>
    </recommendedName>
</protein>
<evidence type="ECO:0000313" key="4">
    <source>
        <dbReference type="EMBL" id="GIL86355.1"/>
    </source>
</evidence>
<feature type="compositionally biased region" description="Low complexity" evidence="2">
    <location>
        <begin position="226"/>
        <end position="239"/>
    </location>
</feature>
<feature type="region of interest" description="Disordered" evidence="2">
    <location>
        <begin position="295"/>
        <end position="327"/>
    </location>
</feature>
<sequence>MLTLGGQRAVRIRLGCAGGFQVARRARRGLLIPHSPLRRRLLFEAKRAGRFAGGNEDSDDESSAAVPRGRGAIDQAENLAYWEAQVADMSFRDIQIQLRNRGLSAGGRKDEVVNRLAEALLHEYKNSGTINGIDDASQQQEAEGTEETPATELLEAVLDRLDEMPYNDLRRMCSQWGLSVAGKKSDLQQRLATAMVESGEGLEGLLGSPLEEPEEREEEDQEGRSTAAAAPAGGAVTAAMSDDPASLLPELLSLKASELVALLRDYGAATRGTKQELAMRLAECMVAEVKKEIGSEAVSEQHGEYTEEQEYDEADEQQQVEEEEPQFDPALLSPADRKVLLADITSNMYVENQKKTRQQLFNTLKQLRRNPSYQSRAVLLDQLVRFQAEERLEEELQNAQSDPSAARQLADRLKALLSGPSGLTEVDELESAAEAEDGLGSGSRASSSGIGVDHIDYNQLTPVDVRRMRVEDLRDALRHFGMDSSGNKYEMQERLLARVKMQPPPNARGRGRPPLNVIGSAAAVTGHNAGAASGSASAAAAAEERYAMVLGMSLRTLREELDARLLPTSGSRNELQARLLAALRQEADEARALSAELQTAARGGEGPAEDEARAAGEAGGGLSEAEQVARHLVHLAELPVEERGAAVVAALAAAPERLITLGMEAPVDVAVVAGCPPGRLDLAQRSLEAARALLDHLYTAHMPSPFDRISRPPQLEDQDACDQDQVGVGRKHVKEIEKGLQADEEEDTAATVEGRPELDATLSYAPTAGGVARPPQGVVVSVWWLDGMTGQSTLLSPAQVYAATAAELIAGCLPAVHRELLAVPPPSPLSLDMPEMEGPVPPTTAPPAAPSDQAAPIASAEGGPSFFPDLTSLAGHLRGAAHVVFPAVPAGSTLYGELQRALEAEGVPRVGSGDEAAALVHDRLGVIQRLKSLSYPVLPQLEISMADVVVVVREAASRPAEKAAAAAGGADNGEGDEEDPEDPAMAAGVAAASAVVRAKVAAWCKEQGFDPERQLFVFRPRHSVVSNAVDVETALGVDRVAELISEPLVEAVMEAAEMGAEVMSIATATSTVVVEPVPSSPSTRFVCTVVETPDGPVALLPSEVELYDTEMEILKHNADMAEWSALQAGADDEQVVAARSDALAVEPESWRAVYDPWVTLPATTSMRLHTPPRLSRKLTHAIRHAAARVFGELGLRDVATVEGWVDLPAGYAEQLEEAAGGKGEEIDDVPTLYDPDPCILARIAEQELERIAADPAPLEEYYDYGTSWHADLSAFDPAIRLNADRNGEGATVRITGVAADLPLDSRHPAVLQAAEVGVPHAALIRNLANNALRRAAAAGNRRALVPSEPYQSPEEVLKAAAVSAILMDAASDALPPAEEWAGPLEEVPAGEEQGAEARAAAAALEEEEDEKADHEEERVGLAAAAAAAAAAEPLELGPEPLQLPMPPQLPLYHTAVLQHLREADEFDTWIEEMDPDHWDDADGPARVQMMADQMEEQMEEETGLPRGYGNDPNPVAADMVSAVALEGHQMALDAAVEALGDFGDTLSKMMQSMPLDEAVEADAEIPLTRVRELPHPDERLPDGIEGTAADPRVVAAWQMAAICELARRHGWEVLEAVDAAEEAAAAAAEREAAGIPEPTPEEEAAAAAAAQEEQTVLEAMCDNDDEVMELRTGLITPVQLYLRFRERQARRPPASHPLAIASAAARAADGEAASTMSDDESEEFGSDGDLEEGGVDEGEQLDEAEEGEEEEDETEAAGGVCVHLPQPEDAPTPEPGSEAAAAAAAAASFGPASSGPGLEGPTAYTWNVPPDDAVELPVFASAGLTAGAMAVQAAVDGKEDSLARHVAATARERLDASELEALGLMELGFEMTPVDRDKATGLPVLAAIGPALDGLNQELILDPFGGELSQLPSFRPLAAIMEAEGIEPAASAEPQDVEGEAGMVDWEDEDGFARGVARAAAAAASRRVVRVSADDGQEREAEEEAGEVEEGEAGEEGAAADFLVDDDSDNEESDVDPSEYPNPTLPLVTQALAEGDLEGAELAALVPPMNPTRVWVVMGGDGHWGREAGFVAGANVISKLSKYQDLVVEPFLLVPMGEGRNTDARRAELLRRRTEYIAGLGMDPEEDLPESMSLDRLRVTPPMATSRPETQCIYAVTMATVSRPSVPEALASLERTAAREGVALHALTEVQRQQRAAHRDVQAELAAAGMEGVASLWDEDLLGQPGPPPARPLDLEAFADDAKRAGAVVLIAARGEMAECGHLQTLLELQGVACVGPGSQQMAWLWDRTAAAEMLQDLHAQGVDAPPRLLLPYEELVTAADLDERDAEELMDRLRAEVVEDPPEGISLLVRPAADVASTGVARLACGADIVAYVAALRDGDACLPADTLSYPHGEIRLPPLPPPVLSFELFVETDPLFMVLAAPEAAAEPASATRSSANKKDEKASEPGAAVAAGLHCGREKGWVEVSFTLMGPLGAMSCLPPAMRAAVVSESDLTEAAEADHQAATELAAASNAAESAATEAERAAVSAVDAATDEEEAEDTESRETEEEAMVAQAEAAAVAAAVAVAELPPPGIATAALLAHAPCTWVVPPPEEALSPAALDDACKRAALIADRLGVRGLVQIEAFVASDSGELAVYDINGSPDLGPNSPIWRQAAAAGLLPQDFLRELLGLAIGAVTSAEGRRATFEAQLEAMEREGWDLDEDETYDNQYEGDDEDGELRLRGDEDEEDVESEGGRGGLGDGEEGEEDDMLGQLEEMRVGAGPAEDVVEEEEVVGARGNLGRSGAYAGDEGFLYFDDEEDAGGGGRGAAAGGGFMALDEFTGGGGRGRGGFDDNDF</sequence>
<gene>
    <name evidence="4" type="ORF">Vretifemale_14663</name>
</gene>
<dbReference type="InterPro" id="IPR036361">
    <property type="entry name" value="SAP_dom_sf"/>
</dbReference>
<dbReference type="GO" id="GO:0008716">
    <property type="term" value="F:D-alanine-D-alanine ligase activity"/>
    <property type="evidence" value="ECO:0007669"/>
    <property type="project" value="TreeGrafter"/>
</dbReference>
<feature type="region of interest" description="Disordered" evidence="2">
    <location>
        <begin position="598"/>
        <end position="623"/>
    </location>
</feature>
<keyword evidence="5" id="KW-1185">Reference proteome</keyword>
<organism evidence="4 5">
    <name type="scientific">Volvox reticuliferus</name>
    <dbReference type="NCBI Taxonomy" id="1737510"/>
    <lineage>
        <taxon>Eukaryota</taxon>
        <taxon>Viridiplantae</taxon>
        <taxon>Chlorophyta</taxon>
        <taxon>core chlorophytes</taxon>
        <taxon>Chlorophyceae</taxon>
        <taxon>CS clade</taxon>
        <taxon>Chlamydomonadales</taxon>
        <taxon>Volvocaceae</taxon>
        <taxon>Volvox</taxon>
    </lineage>
</organism>
<feature type="compositionally biased region" description="Pro residues" evidence="2">
    <location>
        <begin position="839"/>
        <end position="849"/>
    </location>
</feature>
<feature type="domain" description="SAP" evidence="3">
    <location>
        <begin position="465"/>
        <end position="499"/>
    </location>
</feature>
<feature type="compositionally biased region" description="Low complexity" evidence="2">
    <location>
        <begin position="442"/>
        <end position="451"/>
    </location>
</feature>
<feature type="compositionally biased region" description="Acidic residues" evidence="2">
    <location>
        <begin position="1980"/>
        <end position="1995"/>
    </location>
</feature>
<evidence type="ECO:0000259" key="3">
    <source>
        <dbReference type="PROSITE" id="PS50800"/>
    </source>
</evidence>
<feature type="compositionally biased region" description="Acidic residues" evidence="2">
    <location>
        <begin position="2702"/>
        <end position="2720"/>
    </location>
</feature>
<dbReference type="EMBL" id="BNCP01000036">
    <property type="protein sequence ID" value="GIL86355.1"/>
    <property type="molecule type" value="Genomic_DNA"/>
</dbReference>
<accession>A0A8J4CQK8</accession>
<dbReference type="Gene3D" id="3.30.470.20">
    <property type="entry name" value="ATP-grasp fold, B domain"/>
    <property type="match status" value="2"/>
</dbReference>
<dbReference type="PROSITE" id="PS50800">
    <property type="entry name" value="SAP"/>
    <property type="match status" value="5"/>
</dbReference>
<feature type="compositionally biased region" description="Low complexity" evidence="2">
    <location>
        <begin position="1775"/>
        <end position="1796"/>
    </location>
</feature>
<feature type="domain" description="SAP" evidence="3">
    <location>
        <begin position="251"/>
        <end position="285"/>
    </location>
</feature>
<feature type="region of interest" description="Disordered" evidence="2">
    <location>
        <begin position="832"/>
        <end position="857"/>
    </location>
</feature>
<feature type="region of interest" description="Disordered" evidence="2">
    <location>
        <begin position="2429"/>
        <end position="2448"/>
    </location>
</feature>
<dbReference type="OrthoDB" id="548179at2759"/>